<keyword evidence="3" id="KW-1185">Reference proteome</keyword>
<evidence type="ECO:0000313" key="2">
    <source>
        <dbReference type="EMBL" id="SZX60938.1"/>
    </source>
</evidence>
<dbReference type="EMBL" id="FNXT01000115">
    <property type="protein sequence ID" value="SZX60938.1"/>
    <property type="molecule type" value="Genomic_DNA"/>
</dbReference>
<feature type="signal peptide" evidence="1">
    <location>
        <begin position="1"/>
        <end position="17"/>
    </location>
</feature>
<accession>A0A383V5Q5</accession>
<organism evidence="2 3">
    <name type="scientific">Tetradesmus obliquus</name>
    <name type="common">Green alga</name>
    <name type="synonym">Acutodesmus obliquus</name>
    <dbReference type="NCBI Taxonomy" id="3088"/>
    <lineage>
        <taxon>Eukaryota</taxon>
        <taxon>Viridiplantae</taxon>
        <taxon>Chlorophyta</taxon>
        <taxon>core chlorophytes</taxon>
        <taxon>Chlorophyceae</taxon>
        <taxon>CS clade</taxon>
        <taxon>Sphaeropleales</taxon>
        <taxon>Scenedesmaceae</taxon>
        <taxon>Tetradesmus</taxon>
    </lineage>
</organism>
<name>A0A383V5Q5_TETOB</name>
<protein>
    <recommendedName>
        <fullName evidence="4">Right handed beta helix domain-containing protein</fullName>
    </recommendedName>
</protein>
<gene>
    <name evidence="2" type="ORF">BQ4739_LOCUS1478</name>
</gene>
<dbReference type="AlphaFoldDB" id="A0A383V5Q5"/>
<evidence type="ECO:0000256" key="1">
    <source>
        <dbReference type="SAM" id="SignalP"/>
    </source>
</evidence>
<keyword evidence="1" id="KW-0732">Signal</keyword>
<feature type="chain" id="PRO_5016988298" description="Right handed beta helix domain-containing protein" evidence="1">
    <location>
        <begin position="18"/>
        <end position="517"/>
    </location>
</feature>
<sequence length="517" mass="53451">MLLLLLLLLLLQDEVGAAGLTTVSNASFSGTTRFIGNEWGALQTRGGGGCSGCPGCWDCSPETISGIPLAVSFDGPLVLQDNSMAVNFPSTWPYNATAMESIPSRGAGVHAVNTMLLVKGPTITTGHMQDAVVIQQGTAQFLGAFTARDNQISSGPSLPAIAVLYFYKVRATFHGSFVCAQDTRPSQAIPAATTELNTACISAFTSKLDFRNTVTAINNLGTGWNAPVLGCFESDIRFRGRAQISGNARKRAWSDDLQASGSVSDEDSAGGAWQVRDCRIVADKRVTFYDNSAIAVTPAPGNVTYGAGGAVSADNSSLVFKGGLEVVGNEAPRGGGLHLTGSLLRVSGGSFVCKNNVAARQGGCMYAVRAYGTDTPPWGLGSVILWNSTSSCVQNNSASNVTVTDDSGMYFDPAGGVTGPCLAALAIVDSKVNYVGSGHMFGNNHSPAGTTSCDIAAFKGPDRGYNASETSFSCDGAQKRSIGAYNIGGDVCGSNCTSNNCTCPSPAEWSVAACKCT</sequence>
<evidence type="ECO:0000313" key="3">
    <source>
        <dbReference type="Proteomes" id="UP000256970"/>
    </source>
</evidence>
<evidence type="ECO:0008006" key="4">
    <source>
        <dbReference type="Google" id="ProtNLM"/>
    </source>
</evidence>
<reference evidence="2 3" key="1">
    <citation type="submission" date="2016-10" db="EMBL/GenBank/DDBJ databases">
        <authorList>
            <person name="Cai Z."/>
        </authorList>
    </citation>
    <scope>NUCLEOTIDE SEQUENCE [LARGE SCALE GENOMIC DNA]</scope>
</reference>
<proteinExistence type="predicted"/>
<dbReference type="Proteomes" id="UP000256970">
    <property type="component" value="Unassembled WGS sequence"/>
</dbReference>